<dbReference type="EMBL" id="SDIL01000157">
    <property type="protein sequence ID" value="RXK35127.1"/>
    <property type="molecule type" value="Genomic_DNA"/>
</dbReference>
<dbReference type="VEuPathDB" id="FungiDB:TREMEDRAFT_65071"/>
<sequence length="454" mass="51393">MREFPLNPAHDARVETRTWEEIDLLAKSFGSYATYAQPDSPDAYCMEMTYVIGLPDITTANQTSTEVLEKVKAHAKRNEPGMAWLEVYRAIKGLSHKKDIPNEIETLPERTFSLAVDWTVESQIRWFKHRSLSSRCMTYMGIQHPVYIYLSNDDHSAQKIMPVNTEKVRQNIMLPYKLARQRMQKNELMLVDSHKQHPRTTNVSTFGEIKTIIYNYPTTDKGWKVLVNHHCASYADTILSRFTNEQIGQPLVQSDTGSGDVPKVETLVEKTRRVKMWIWTEIEHESNLPSLHLSLDSTMQSLDDLTREAAEQEISTSLNEILNCGAIKPVQLCATWNKSIDVSSSHSPLLLRKISSQSCRDGAATGIMMFQKTVLARASELGLTSETIGTSRETGGQSPVTYGRRDTLKLHGYDRDGLKIRVTLRSVMTPRAVTLERSEVSTTPLIKIDYALGL</sequence>
<comment type="caution">
    <text evidence="1">The sequence shown here is derived from an EMBL/GenBank/DDBJ whole genome shotgun (WGS) entry which is preliminary data.</text>
</comment>
<dbReference type="InParanoid" id="A0A4Q1BAS6"/>
<name>A0A4Q1BAS6_TREME</name>
<dbReference type="Proteomes" id="UP000289152">
    <property type="component" value="Unassembled WGS sequence"/>
</dbReference>
<keyword evidence="2" id="KW-1185">Reference proteome</keyword>
<reference evidence="1 2" key="1">
    <citation type="submission" date="2016-06" db="EMBL/GenBank/DDBJ databases">
        <title>Evolution of pathogenesis and genome organization in the Tremellales.</title>
        <authorList>
            <person name="Cuomo C."/>
            <person name="Litvintseva A."/>
            <person name="Heitman J."/>
            <person name="Chen Y."/>
            <person name="Sun S."/>
            <person name="Springer D."/>
            <person name="Dromer F."/>
            <person name="Young S."/>
            <person name="Zeng Q."/>
            <person name="Chapman S."/>
            <person name="Gujja S."/>
            <person name="Saif S."/>
            <person name="Birren B."/>
        </authorList>
    </citation>
    <scope>NUCLEOTIDE SEQUENCE [LARGE SCALE GENOMIC DNA]</scope>
    <source>
        <strain evidence="1 2">ATCC 28783</strain>
    </source>
</reference>
<dbReference type="AlphaFoldDB" id="A0A4Q1BAS6"/>
<evidence type="ECO:0000313" key="1">
    <source>
        <dbReference type="EMBL" id="RXK35127.1"/>
    </source>
</evidence>
<gene>
    <name evidence="1" type="ORF">M231_07620</name>
</gene>
<dbReference type="VEuPathDB" id="FungiDB:TREMEDRAFT_65072"/>
<evidence type="ECO:0000313" key="2">
    <source>
        <dbReference type="Proteomes" id="UP000289152"/>
    </source>
</evidence>
<protein>
    <submittedName>
        <fullName evidence="1">Uncharacterized protein</fullName>
    </submittedName>
</protein>
<organism evidence="1 2">
    <name type="scientific">Tremella mesenterica</name>
    <name type="common">Jelly fungus</name>
    <dbReference type="NCBI Taxonomy" id="5217"/>
    <lineage>
        <taxon>Eukaryota</taxon>
        <taxon>Fungi</taxon>
        <taxon>Dikarya</taxon>
        <taxon>Basidiomycota</taxon>
        <taxon>Agaricomycotina</taxon>
        <taxon>Tremellomycetes</taxon>
        <taxon>Tremellales</taxon>
        <taxon>Tremellaceae</taxon>
        <taxon>Tremella</taxon>
    </lineage>
</organism>
<proteinExistence type="predicted"/>
<accession>A0A4Q1BAS6</accession>